<dbReference type="SUPFAM" id="SSF52309">
    <property type="entry name" value="N-(deoxy)ribosyltransferase-like"/>
    <property type="match status" value="1"/>
</dbReference>
<proteinExistence type="predicted"/>
<accession>A0ABZ2PKE7</accession>
<evidence type="ECO:0008006" key="3">
    <source>
        <dbReference type="Google" id="ProtNLM"/>
    </source>
</evidence>
<protein>
    <recommendedName>
        <fullName evidence="3">DUF4062 domain-containing protein</fullName>
    </recommendedName>
</protein>
<sequence>MAFDAHVLEVMISTPGDTAEEVATVKDALHGWNADRAPGAQTILLPRFWKTDSVPQLSASGGQSVINSQLVDKADLVIALFDSRLGQETDSAVSGTAEEIERASAAGKPVHVYFSDEPIDRSKFDPDEFTRLEKFRTELQSKGLLGVYSGLTDLAYKVRSAVENDLTEMGLGSPSVVRKGEHAQPRVRVEKEREQYQDSKGKMKSRTHAKLVLENKSSSITAEGLVMNVGEQLQHSVIRQNDDPVDLPPLADLRWPLALSFGTPDQVTIELSWTENGEAQSLSQPVTL</sequence>
<dbReference type="EMBL" id="CP147846">
    <property type="protein sequence ID" value="WXG69647.1"/>
    <property type="molecule type" value="Genomic_DNA"/>
</dbReference>
<evidence type="ECO:0000313" key="2">
    <source>
        <dbReference type="Proteomes" id="UP001432000"/>
    </source>
</evidence>
<gene>
    <name evidence="1" type="ORF">WDS16_03570</name>
</gene>
<organism evidence="1 2">
    <name type="scientific">Rhodococcus sovatensis</name>
    <dbReference type="NCBI Taxonomy" id="1805840"/>
    <lineage>
        <taxon>Bacteria</taxon>
        <taxon>Bacillati</taxon>
        <taxon>Actinomycetota</taxon>
        <taxon>Actinomycetes</taxon>
        <taxon>Mycobacteriales</taxon>
        <taxon>Nocardiaceae</taxon>
        <taxon>Rhodococcus</taxon>
    </lineage>
</organism>
<evidence type="ECO:0000313" key="1">
    <source>
        <dbReference type="EMBL" id="WXG69647.1"/>
    </source>
</evidence>
<reference evidence="1 2" key="1">
    <citation type="submission" date="2024-03" db="EMBL/GenBank/DDBJ databases">
        <title>Natural products discovery in diverse microorganisms through a two-stage MS feature dereplication strategy.</title>
        <authorList>
            <person name="Zhang R."/>
        </authorList>
    </citation>
    <scope>NUCLEOTIDE SEQUENCE [LARGE SCALE GENOMIC DNA]</scope>
    <source>
        <strain evidence="1 2">18930</strain>
    </source>
</reference>
<dbReference type="RefSeq" id="WP_338890549.1">
    <property type="nucleotide sequence ID" value="NZ_CP147846.1"/>
</dbReference>
<dbReference type="Proteomes" id="UP001432000">
    <property type="component" value="Chromosome"/>
</dbReference>
<name>A0ABZ2PKE7_9NOCA</name>
<dbReference type="Gene3D" id="3.40.50.450">
    <property type="match status" value="1"/>
</dbReference>
<keyword evidence="2" id="KW-1185">Reference proteome</keyword>